<feature type="transmembrane region" description="Helical" evidence="1">
    <location>
        <begin position="61"/>
        <end position="82"/>
    </location>
</feature>
<feature type="transmembrane region" description="Helical" evidence="1">
    <location>
        <begin position="15"/>
        <end position="41"/>
    </location>
</feature>
<keyword evidence="4" id="KW-1185">Reference proteome</keyword>
<dbReference type="EMBL" id="JXMU01000002">
    <property type="protein sequence ID" value="KPB02485.1"/>
    <property type="molecule type" value="Genomic_DNA"/>
</dbReference>
<evidence type="ECO:0000256" key="1">
    <source>
        <dbReference type="SAM" id="Phobius"/>
    </source>
</evidence>
<dbReference type="OrthoDB" id="8480887at2"/>
<comment type="caution">
    <text evidence="3">The sequence shown here is derived from an EMBL/GenBank/DDBJ whole genome shotgun (WGS) entry which is preliminary data.</text>
</comment>
<name>A0A0N0E8L8_9HYPH</name>
<dbReference type="STRING" id="1514904.SU32_01640"/>
<organism evidence="3 4">
    <name type="scientific">Ahrensia marina</name>
    <dbReference type="NCBI Taxonomy" id="1514904"/>
    <lineage>
        <taxon>Bacteria</taxon>
        <taxon>Pseudomonadati</taxon>
        <taxon>Pseudomonadota</taxon>
        <taxon>Alphaproteobacteria</taxon>
        <taxon>Hyphomicrobiales</taxon>
        <taxon>Ahrensiaceae</taxon>
        <taxon>Ahrensia</taxon>
    </lineage>
</organism>
<evidence type="ECO:0000313" key="4">
    <source>
        <dbReference type="Proteomes" id="UP000038011"/>
    </source>
</evidence>
<dbReference type="RefSeq" id="WP_053997592.1">
    <property type="nucleotide sequence ID" value="NZ_JXMU01000002.1"/>
</dbReference>
<protein>
    <submittedName>
        <fullName evidence="3">Membrane protein</fullName>
    </submittedName>
</protein>
<evidence type="ECO:0000313" key="3">
    <source>
        <dbReference type="EMBL" id="KPB02485.1"/>
    </source>
</evidence>
<feature type="domain" description="DUF6460" evidence="2">
    <location>
        <begin position="50"/>
        <end position="85"/>
    </location>
</feature>
<dbReference type="PATRIC" id="fig|1514904.3.peg.1525"/>
<keyword evidence="1" id="KW-1133">Transmembrane helix</keyword>
<keyword evidence="1" id="KW-0812">Transmembrane</keyword>
<dbReference type="InterPro" id="IPR045594">
    <property type="entry name" value="DUF6460"/>
</dbReference>
<dbReference type="AlphaFoldDB" id="A0A0N0E8L8"/>
<evidence type="ECO:0000259" key="2">
    <source>
        <dbReference type="Pfam" id="PF20061"/>
    </source>
</evidence>
<proteinExistence type="predicted"/>
<sequence>MQANRFLGDTVGRTIIKLLVISVLVGMVMSVFNIAPFDVLYGIRDFFVRLWESGFAALGRFGDWLILGASIVVPAFIILRVLNYRRG</sequence>
<keyword evidence="1" id="KW-0472">Membrane</keyword>
<accession>A0A0N0E8L8</accession>
<reference evidence="3 4" key="1">
    <citation type="submission" date="2015-01" db="EMBL/GenBank/DDBJ databases">
        <title>Ahrensia donghaiensis sp. nov., a novel dimethylsulphoniopropionate-cleavage bacterium isolated from seawater and emended descriptions of the genus Ahrensia and Ahrensia kielensis.</title>
        <authorList>
            <person name="Liu J."/>
        </authorList>
    </citation>
    <scope>NUCLEOTIDE SEQUENCE [LARGE SCALE GENOMIC DNA]</scope>
    <source>
        <strain evidence="3 4">LZD062</strain>
    </source>
</reference>
<dbReference type="Proteomes" id="UP000038011">
    <property type="component" value="Unassembled WGS sequence"/>
</dbReference>
<gene>
    <name evidence="3" type="ORF">SU32_01640</name>
</gene>
<dbReference type="Pfam" id="PF20061">
    <property type="entry name" value="DUF6460"/>
    <property type="match status" value="1"/>
</dbReference>